<feature type="chain" id="PRO_5012439183" description="Leucine-binding protein domain-containing protein" evidence="3">
    <location>
        <begin position="16"/>
        <end position="371"/>
    </location>
</feature>
<protein>
    <recommendedName>
        <fullName evidence="4">Leucine-binding protein domain-containing protein</fullName>
    </recommendedName>
</protein>
<dbReference type="Proteomes" id="UP000192505">
    <property type="component" value="Unassembled WGS sequence"/>
</dbReference>
<dbReference type="PANTHER" id="PTHR47235:SF1">
    <property type="entry name" value="BLR6548 PROTEIN"/>
    <property type="match status" value="1"/>
</dbReference>
<dbReference type="Gene3D" id="3.40.50.2300">
    <property type="match status" value="2"/>
</dbReference>
<feature type="signal peptide" evidence="3">
    <location>
        <begin position="1"/>
        <end position="15"/>
    </location>
</feature>
<evidence type="ECO:0000256" key="1">
    <source>
        <dbReference type="ARBA" id="ARBA00010062"/>
    </source>
</evidence>
<organism evidence="5 6">
    <name type="scientific">Rhodoferax ferrireducens</name>
    <dbReference type="NCBI Taxonomy" id="192843"/>
    <lineage>
        <taxon>Bacteria</taxon>
        <taxon>Pseudomonadati</taxon>
        <taxon>Pseudomonadota</taxon>
        <taxon>Betaproteobacteria</taxon>
        <taxon>Burkholderiales</taxon>
        <taxon>Comamonadaceae</taxon>
        <taxon>Rhodoferax</taxon>
    </lineage>
</organism>
<evidence type="ECO:0000259" key="4">
    <source>
        <dbReference type="Pfam" id="PF13458"/>
    </source>
</evidence>
<accession>A0A1W9KZR3</accession>
<evidence type="ECO:0000313" key="6">
    <source>
        <dbReference type="Proteomes" id="UP000192505"/>
    </source>
</evidence>
<feature type="domain" description="Leucine-binding protein" evidence="4">
    <location>
        <begin position="37"/>
        <end position="353"/>
    </location>
</feature>
<name>A0A1W9KZR3_9BURK</name>
<comment type="similarity">
    <text evidence="1">Belongs to the leucine-binding protein family.</text>
</comment>
<evidence type="ECO:0000256" key="3">
    <source>
        <dbReference type="SAM" id="SignalP"/>
    </source>
</evidence>
<dbReference type="InterPro" id="IPR028082">
    <property type="entry name" value="Peripla_BP_I"/>
</dbReference>
<reference evidence="5 6" key="1">
    <citation type="submission" date="2017-01" db="EMBL/GenBank/DDBJ databases">
        <title>Novel large sulfur bacteria in the metagenomes of groundwater-fed chemosynthetic microbial mats in the Lake Huron basin.</title>
        <authorList>
            <person name="Sharrar A.M."/>
            <person name="Flood B.E."/>
            <person name="Bailey J.V."/>
            <person name="Jones D.S."/>
            <person name="Biddanda B."/>
            <person name="Ruberg S.A."/>
            <person name="Marcus D.N."/>
            <person name="Dick G.J."/>
        </authorList>
    </citation>
    <scope>NUCLEOTIDE SEQUENCE [LARGE SCALE GENOMIC DNA]</scope>
    <source>
        <strain evidence="5">A7</strain>
    </source>
</reference>
<dbReference type="InterPro" id="IPR028081">
    <property type="entry name" value="Leu-bd"/>
</dbReference>
<dbReference type="EMBL" id="MTEI01000001">
    <property type="protein sequence ID" value="OQW90231.1"/>
    <property type="molecule type" value="Genomic_DNA"/>
</dbReference>
<dbReference type="Pfam" id="PF13458">
    <property type="entry name" value="Peripla_BP_6"/>
    <property type="match status" value="1"/>
</dbReference>
<dbReference type="AlphaFoldDB" id="A0A1W9KZR3"/>
<dbReference type="SUPFAM" id="SSF53822">
    <property type="entry name" value="Periplasmic binding protein-like I"/>
    <property type="match status" value="1"/>
</dbReference>
<evidence type="ECO:0000313" key="5">
    <source>
        <dbReference type="EMBL" id="OQW90231.1"/>
    </source>
</evidence>
<dbReference type="CDD" id="cd06326">
    <property type="entry name" value="PBP1_ABC_ligand_binding-like"/>
    <property type="match status" value="1"/>
</dbReference>
<evidence type="ECO:0000256" key="2">
    <source>
        <dbReference type="ARBA" id="ARBA00022729"/>
    </source>
</evidence>
<comment type="caution">
    <text evidence="5">The sequence shown here is derived from an EMBL/GenBank/DDBJ whole genome shotgun (WGS) entry which is preliminary data.</text>
</comment>
<sequence length="371" mass="39834">MLAAVALLLAGQAGAAEGVTPTQILIGQSITLQDGKNEYGTAVLVGVRTYLAQVNSAGGVGGRQVVLKTLDDNNSTDQAQANARRLIEKDEVFILFGSVEGGPSTALMPVANAFNVPFFGPMAGSPTLRRPHQSLVFPVRAEHRDEFQALMAQAKRLGMQKVAFLRADSSVGEAHLANVKLISQALGEELVADLPFKSDVTDAQIDQLVTRLSQSGAQMVFNHGSAGVYEKLIRQARARGLRTAFYGVNSASTQLAQHLGELAHGMVFAQVMPSPWERKTAITREYQAAFSKAQPGQDFSYGSLEGYVTAKALVQALRLAGANPTRESFLAGLSNARLDINGLTASYRPQEHRGLSFVDLAIVTRESKFRH</sequence>
<dbReference type="PANTHER" id="PTHR47235">
    <property type="entry name" value="BLR6548 PROTEIN"/>
    <property type="match status" value="1"/>
</dbReference>
<proteinExistence type="inferred from homology"/>
<keyword evidence="2 3" id="KW-0732">Signal</keyword>
<gene>
    <name evidence="5" type="ORF">BWK72_03205</name>
</gene>